<evidence type="ECO:0000259" key="2">
    <source>
        <dbReference type="Pfam" id="PF15963"/>
    </source>
</evidence>
<feature type="domain" description="Transcription factor TFIIIB component B'' Myb" evidence="2">
    <location>
        <begin position="174"/>
        <end position="234"/>
    </location>
</feature>
<feature type="compositionally biased region" description="Acidic residues" evidence="1">
    <location>
        <begin position="57"/>
        <end position="69"/>
    </location>
</feature>
<reference evidence="3 4" key="1">
    <citation type="submission" date="2018-08" db="EMBL/GenBank/DDBJ databases">
        <title>Genome and evolution of the arbuscular mycorrhizal fungus Diversispora epigaea (formerly Glomus versiforme) and its bacterial endosymbionts.</title>
        <authorList>
            <person name="Sun X."/>
            <person name="Fei Z."/>
            <person name="Harrison M."/>
        </authorList>
    </citation>
    <scope>NUCLEOTIDE SEQUENCE [LARGE SCALE GENOMIC DNA]</scope>
    <source>
        <strain evidence="3 4">IT104</strain>
    </source>
</reference>
<protein>
    <recommendedName>
        <fullName evidence="2">Transcription factor TFIIIB component B'' Myb domain-containing protein</fullName>
    </recommendedName>
</protein>
<evidence type="ECO:0000313" key="3">
    <source>
        <dbReference type="EMBL" id="RHZ45240.1"/>
    </source>
</evidence>
<keyword evidence="4" id="KW-1185">Reference proteome</keyword>
<comment type="caution">
    <text evidence="3">The sequence shown here is derived from an EMBL/GenBank/DDBJ whole genome shotgun (WGS) entry which is preliminary data.</text>
</comment>
<dbReference type="AlphaFoldDB" id="A0A397GAV9"/>
<evidence type="ECO:0000256" key="1">
    <source>
        <dbReference type="SAM" id="MobiDB-lite"/>
    </source>
</evidence>
<proteinExistence type="predicted"/>
<accession>A0A397GAV9</accession>
<feature type="compositionally biased region" description="Basic and acidic residues" evidence="1">
    <location>
        <begin position="12"/>
        <end position="28"/>
    </location>
</feature>
<sequence length="243" mass="29364">MKLYKRKVSKQRHTENDEHEEHDSKISESSETEEEEKEPPKKRRKSYREINNHNDNDDYDDDYDGDYDDNDMEIRKVKRRKENIRHRKENRKENIKSRPKMMFRKRKFEISSSSPEIARQSINSNNSNSNMNFLERLKIIAPEAAAVYNDLEVIEESTETILANTRRVEITRDYKKWQKKDTDEFYKFVALWGSDYNKISILTGRSVFQIGKKFKYEQKKNPERFHDALTRNGEFIVYKDLFI</sequence>
<dbReference type="STRING" id="1348612.A0A397GAV9"/>
<feature type="compositionally biased region" description="Basic residues" evidence="1">
    <location>
        <begin position="1"/>
        <end position="11"/>
    </location>
</feature>
<dbReference type="Proteomes" id="UP000266861">
    <property type="component" value="Unassembled WGS sequence"/>
</dbReference>
<feature type="compositionally biased region" description="Basic and acidic residues" evidence="1">
    <location>
        <begin position="47"/>
        <end position="56"/>
    </location>
</feature>
<organism evidence="3 4">
    <name type="scientific">Diversispora epigaea</name>
    <dbReference type="NCBI Taxonomy" id="1348612"/>
    <lineage>
        <taxon>Eukaryota</taxon>
        <taxon>Fungi</taxon>
        <taxon>Fungi incertae sedis</taxon>
        <taxon>Mucoromycota</taxon>
        <taxon>Glomeromycotina</taxon>
        <taxon>Glomeromycetes</taxon>
        <taxon>Diversisporales</taxon>
        <taxon>Diversisporaceae</taxon>
        <taxon>Diversispora</taxon>
    </lineage>
</organism>
<dbReference type="EMBL" id="PQFF01000551">
    <property type="protein sequence ID" value="RHZ45240.1"/>
    <property type="molecule type" value="Genomic_DNA"/>
</dbReference>
<gene>
    <name evidence="3" type="ORF">Glove_682g63</name>
</gene>
<dbReference type="InterPro" id="IPR039467">
    <property type="entry name" value="TFIIIB_B''_Myb"/>
</dbReference>
<name>A0A397GAV9_9GLOM</name>
<dbReference type="OrthoDB" id="272624at2759"/>
<feature type="region of interest" description="Disordered" evidence="1">
    <location>
        <begin position="1"/>
        <end position="69"/>
    </location>
</feature>
<evidence type="ECO:0000313" key="4">
    <source>
        <dbReference type="Proteomes" id="UP000266861"/>
    </source>
</evidence>
<dbReference type="Pfam" id="PF15963">
    <property type="entry name" value="Myb_DNA-bind_7"/>
    <property type="match status" value="1"/>
</dbReference>